<comment type="subcellular location">
    <subcellularLocation>
        <location evidence="1">Cell inner membrane</location>
    </subcellularLocation>
</comment>
<name>A0A177NDS6_9GAMM</name>
<organism evidence="7 8">
    <name type="scientific">Methylomonas lenta</name>
    <dbReference type="NCBI Taxonomy" id="980561"/>
    <lineage>
        <taxon>Bacteria</taxon>
        <taxon>Pseudomonadati</taxon>
        <taxon>Pseudomonadota</taxon>
        <taxon>Gammaproteobacteria</taxon>
        <taxon>Methylococcales</taxon>
        <taxon>Methylococcaceae</taxon>
        <taxon>Methylomonas</taxon>
    </lineage>
</organism>
<evidence type="ECO:0000256" key="5">
    <source>
        <dbReference type="ARBA" id="ARBA00023136"/>
    </source>
</evidence>
<proteinExistence type="predicted"/>
<keyword evidence="2" id="KW-1003">Cell membrane</keyword>
<dbReference type="AlphaFoldDB" id="A0A177NDS6"/>
<comment type="caution">
    <text evidence="7">The sequence shown here is derived from an EMBL/GenBank/DDBJ whole genome shotgun (WGS) entry which is preliminary data.</text>
</comment>
<gene>
    <name evidence="7" type="ORF">A1359_09205</name>
</gene>
<evidence type="ECO:0000313" key="8">
    <source>
        <dbReference type="Proteomes" id="UP000078476"/>
    </source>
</evidence>
<dbReference type="PANTHER" id="PTHR30606:SF9">
    <property type="entry name" value="LIPID A BIOSYNTHESIS LAUROYLTRANSFERASE"/>
    <property type="match status" value="1"/>
</dbReference>
<keyword evidence="5" id="KW-0472">Membrane</keyword>
<evidence type="ECO:0000256" key="4">
    <source>
        <dbReference type="ARBA" id="ARBA00022679"/>
    </source>
</evidence>
<evidence type="ECO:0000256" key="2">
    <source>
        <dbReference type="ARBA" id="ARBA00022475"/>
    </source>
</evidence>
<dbReference type="STRING" id="980561.A1359_09205"/>
<dbReference type="PIRSF" id="PIRSF028561">
    <property type="entry name" value="Ac_Trasf"/>
    <property type="match status" value="1"/>
</dbReference>
<dbReference type="GO" id="GO:0016746">
    <property type="term" value="F:acyltransferase activity"/>
    <property type="evidence" value="ECO:0007669"/>
    <property type="project" value="UniProtKB-KW"/>
</dbReference>
<dbReference type="InterPro" id="IPR004960">
    <property type="entry name" value="LipA_acyltrans"/>
</dbReference>
<dbReference type="GO" id="GO:0009247">
    <property type="term" value="P:glycolipid biosynthetic process"/>
    <property type="evidence" value="ECO:0007669"/>
    <property type="project" value="UniProtKB-ARBA"/>
</dbReference>
<evidence type="ECO:0000256" key="1">
    <source>
        <dbReference type="ARBA" id="ARBA00004533"/>
    </source>
</evidence>
<dbReference type="CDD" id="cd07984">
    <property type="entry name" value="LPLAT_LABLAT-like"/>
    <property type="match status" value="1"/>
</dbReference>
<dbReference type="Proteomes" id="UP000078476">
    <property type="component" value="Unassembled WGS sequence"/>
</dbReference>
<dbReference type="InterPro" id="IPR014548">
    <property type="entry name" value="Ac_Trasf"/>
</dbReference>
<evidence type="ECO:0000313" key="7">
    <source>
        <dbReference type="EMBL" id="OAI15583.1"/>
    </source>
</evidence>
<dbReference type="PANTHER" id="PTHR30606">
    <property type="entry name" value="LIPID A BIOSYNTHESIS LAUROYL ACYLTRANSFERASE"/>
    <property type="match status" value="1"/>
</dbReference>
<keyword evidence="3" id="KW-0997">Cell inner membrane</keyword>
<dbReference type="Pfam" id="PF03279">
    <property type="entry name" value="Lip_A_acyltrans"/>
    <property type="match status" value="1"/>
</dbReference>
<accession>A0A177NDS6</accession>
<dbReference type="OrthoDB" id="9808633at2"/>
<protein>
    <submittedName>
        <fullName evidence="7">Lipid A biosynthesis acyltransferase</fullName>
    </submittedName>
</protein>
<keyword evidence="4 7" id="KW-0808">Transferase</keyword>
<dbReference type="EMBL" id="LUUI01000101">
    <property type="protein sequence ID" value="OAI15583.1"/>
    <property type="molecule type" value="Genomic_DNA"/>
</dbReference>
<dbReference type="GO" id="GO:0005886">
    <property type="term" value="C:plasma membrane"/>
    <property type="evidence" value="ECO:0007669"/>
    <property type="project" value="UniProtKB-SubCell"/>
</dbReference>
<sequence length="299" mass="34610">MKQAWLELPERSNQFWLNTINWISLRVGRWLSCLLLYPITAYFVVFSFRTRAASSDFLRRVLGRECGWTDVFRHYHTFANTLLDRLYIFAGQGQRLDITIKGVEVLDSYVRSGRGCILVGAHLGSFEIARAVGMLGNEYRIKALVYGEGTPRITEMYRKLNPSLFKDIIYMGGGAGSLVGLDQHVRQGGIIALLGDRSVRASKRIRCEFFGEQAWFPEAPALLSRILDIPLVLFFCLHQGNGRYEIRFEYLADPPQVGRYQREAAVHDIMQCYANRLEHYCKLAPYNWFNFYDFWQSDE</sequence>
<keyword evidence="6 7" id="KW-0012">Acyltransferase</keyword>
<keyword evidence="8" id="KW-1185">Reference proteome</keyword>
<evidence type="ECO:0000256" key="3">
    <source>
        <dbReference type="ARBA" id="ARBA00022519"/>
    </source>
</evidence>
<reference evidence="7 8" key="1">
    <citation type="submission" date="2016-03" db="EMBL/GenBank/DDBJ databases">
        <authorList>
            <person name="Ploux O."/>
        </authorList>
    </citation>
    <scope>NUCLEOTIDE SEQUENCE [LARGE SCALE GENOMIC DNA]</scope>
    <source>
        <strain evidence="7 8">R-45370</strain>
    </source>
</reference>
<evidence type="ECO:0000256" key="6">
    <source>
        <dbReference type="ARBA" id="ARBA00023315"/>
    </source>
</evidence>